<evidence type="ECO:0000256" key="10">
    <source>
        <dbReference type="RuleBase" id="RU003560"/>
    </source>
</evidence>
<evidence type="ECO:0000256" key="6">
    <source>
        <dbReference type="ARBA" id="ARBA00022576"/>
    </source>
</evidence>
<dbReference type="InterPro" id="IPR015421">
    <property type="entry name" value="PyrdxlP-dep_Trfase_major"/>
</dbReference>
<protein>
    <recommendedName>
        <fullName evidence="5">acetylornithine transaminase</fullName>
        <ecNumber evidence="5">2.6.1.11</ecNumber>
    </recommendedName>
</protein>
<reference evidence="11 12" key="1">
    <citation type="submission" date="2023-03" db="EMBL/GenBank/DDBJ databases">
        <title>Mating type loci evolution in Malassezia.</title>
        <authorList>
            <person name="Coelho M.A."/>
        </authorList>
    </citation>
    <scope>NUCLEOTIDE SEQUENCE [LARGE SCALE GENOMIC DNA]</scope>
    <source>
        <strain evidence="11 12">CBS 9725</strain>
    </source>
</reference>
<dbReference type="InterPro" id="IPR015422">
    <property type="entry name" value="PyrdxlP-dep_Trfase_small"/>
</dbReference>
<dbReference type="Pfam" id="PF00202">
    <property type="entry name" value="Aminotran_3"/>
    <property type="match status" value="1"/>
</dbReference>
<evidence type="ECO:0000256" key="2">
    <source>
        <dbReference type="ARBA" id="ARBA00004173"/>
    </source>
</evidence>
<dbReference type="PROSITE" id="PS00600">
    <property type="entry name" value="AA_TRANSFER_CLASS_3"/>
    <property type="match status" value="1"/>
</dbReference>
<comment type="subcellular location">
    <subcellularLocation>
        <location evidence="2">Mitochondrion</location>
    </subcellularLocation>
</comment>
<dbReference type="EC" id="2.6.1.11" evidence="5"/>
<dbReference type="PANTHER" id="PTHR11986">
    <property type="entry name" value="AMINOTRANSFERASE CLASS III"/>
    <property type="match status" value="1"/>
</dbReference>
<dbReference type="GO" id="GO:0006526">
    <property type="term" value="P:L-arginine biosynthetic process"/>
    <property type="evidence" value="ECO:0007669"/>
    <property type="project" value="UniProtKB-ARBA"/>
</dbReference>
<dbReference type="InterPro" id="IPR005814">
    <property type="entry name" value="Aminotrans_3"/>
</dbReference>
<evidence type="ECO:0000256" key="9">
    <source>
        <dbReference type="ARBA" id="ARBA00022898"/>
    </source>
</evidence>
<sequence length="486" mass="52752">MLALKVSKLQPIRTGGVLRFIRAYSSELKPCSEFVKVTHPDLHDVTSDTNVAQELDQFKQTTLGTYNRPSLIFSHGKGLDLYAELPTSSNESKEYRHYLDFSAGIAVNSLGHSDPQIARIAGEQAERLVHSSNLYFNEWSGRMAHKLVEMTYEHGGLGIRKGAPMAPAASQLKAFVANSGTEANEGALKFARKASLVYANAPDRKTGLVCFKNAFHGRTMGSLSVTPNPKYQDPFQPLLGNVRVGELNNVSALPQLITEDTAGVILEPIQGEGGVIPAKLEFLQAVRERCDQVGALLIYDEIQCGLFRTGTMWCHSELPIDAHPDMVTMAKPLANGFPIGAVLMRSEVANAIVAGDHGTTFGGGPLVCRIAHHVLGRLSEEALLNNVAARSQQLMDRLGSITEMFADLVQSQGPRGKGLIIGLPMKKAHFASDLVAMARQRGVLILSAGSDTLRFVPSLIVSQAEVDKTMDVLESCLVVLREQNQE</sequence>
<evidence type="ECO:0000256" key="4">
    <source>
        <dbReference type="ARBA" id="ARBA00008954"/>
    </source>
</evidence>
<dbReference type="Proteomes" id="UP001219567">
    <property type="component" value="Chromosome 4"/>
</dbReference>
<keyword evidence="9 10" id="KW-0663">Pyridoxal phosphate</keyword>
<dbReference type="SUPFAM" id="SSF53383">
    <property type="entry name" value="PLP-dependent transferases"/>
    <property type="match status" value="1"/>
</dbReference>
<keyword evidence="6 11" id="KW-0032">Aminotransferase</keyword>
<dbReference type="GO" id="GO:0030170">
    <property type="term" value="F:pyridoxal phosphate binding"/>
    <property type="evidence" value="ECO:0007669"/>
    <property type="project" value="InterPro"/>
</dbReference>
<comment type="cofactor">
    <cofactor evidence="1">
        <name>pyridoxal 5'-phosphate</name>
        <dbReference type="ChEBI" id="CHEBI:597326"/>
    </cofactor>
</comment>
<evidence type="ECO:0000256" key="8">
    <source>
        <dbReference type="ARBA" id="ARBA00022679"/>
    </source>
</evidence>
<dbReference type="PANTHER" id="PTHR11986:SF79">
    <property type="entry name" value="ACETYLORNITHINE AMINOTRANSFERASE, MITOCHONDRIAL"/>
    <property type="match status" value="1"/>
</dbReference>
<keyword evidence="8 11" id="KW-0808">Transferase</keyword>
<evidence type="ECO:0000256" key="3">
    <source>
        <dbReference type="ARBA" id="ARBA00005024"/>
    </source>
</evidence>
<dbReference type="NCBIfam" id="TIGR00707">
    <property type="entry name" value="argD"/>
    <property type="match status" value="1"/>
</dbReference>
<organism evidence="11 12">
    <name type="scientific">Malassezia yamatoensis</name>
    <dbReference type="NCBI Taxonomy" id="253288"/>
    <lineage>
        <taxon>Eukaryota</taxon>
        <taxon>Fungi</taxon>
        <taxon>Dikarya</taxon>
        <taxon>Basidiomycota</taxon>
        <taxon>Ustilaginomycotina</taxon>
        <taxon>Malasseziomycetes</taxon>
        <taxon>Malasseziales</taxon>
        <taxon>Malasseziaceae</taxon>
        <taxon>Malassezia</taxon>
    </lineage>
</organism>
<dbReference type="GO" id="GO:0005759">
    <property type="term" value="C:mitochondrial matrix"/>
    <property type="evidence" value="ECO:0007669"/>
    <property type="project" value="TreeGrafter"/>
</dbReference>
<evidence type="ECO:0000256" key="5">
    <source>
        <dbReference type="ARBA" id="ARBA00012919"/>
    </source>
</evidence>
<dbReference type="EMBL" id="CP119946">
    <property type="protein sequence ID" value="WFD00396.1"/>
    <property type="molecule type" value="Genomic_DNA"/>
</dbReference>
<dbReference type="GO" id="GO:0003992">
    <property type="term" value="F:N2-acetyl-L-ornithine:2-oxoglutarate 5-aminotransferase activity"/>
    <property type="evidence" value="ECO:0007669"/>
    <property type="project" value="UniProtKB-EC"/>
</dbReference>
<evidence type="ECO:0000256" key="7">
    <source>
        <dbReference type="ARBA" id="ARBA00022605"/>
    </source>
</evidence>
<dbReference type="AlphaFoldDB" id="A0AAJ5YUE1"/>
<name>A0AAJ5YUE1_9BASI</name>
<dbReference type="InterPro" id="IPR015424">
    <property type="entry name" value="PyrdxlP-dep_Trfase"/>
</dbReference>
<evidence type="ECO:0000256" key="1">
    <source>
        <dbReference type="ARBA" id="ARBA00001933"/>
    </source>
</evidence>
<dbReference type="CDD" id="cd00610">
    <property type="entry name" value="OAT_like"/>
    <property type="match status" value="1"/>
</dbReference>
<comment type="pathway">
    <text evidence="3">Amino-acid biosynthesis; L-arginine biosynthesis; N(2)-acetyl-L-ornithine from L-glutamate: step 4/4.</text>
</comment>
<evidence type="ECO:0000313" key="11">
    <source>
        <dbReference type="EMBL" id="WFD00396.1"/>
    </source>
</evidence>
<dbReference type="FunFam" id="3.40.640.10:FF:000004">
    <property type="entry name" value="Acetylornithine aminotransferase"/>
    <property type="match status" value="1"/>
</dbReference>
<evidence type="ECO:0000313" key="12">
    <source>
        <dbReference type="Proteomes" id="UP001219567"/>
    </source>
</evidence>
<gene>
    <name evidence="11" type="primary">ARG8_2</name>
    <name evidence="11" type="ORF">MYAM1_003145</name>
</gene>
<dbReference type="GO" id="GO:0042802">
    <property type="term" value="F:identical protein binding"/>
    <property type="evidence" value="ECO:0007669"/>
    <property type="project" value="TreeGrafter"/>
</dbReference>
<keyword evidence="7" id="KW-0028">Amino-acid biosynthesis</keyword>
<dbReference type="Gene3D" id="3.40.640.10">
    <property type="entry name" value="Type I PLP-dependent aspartate aminotransferase-like (Major domain)"/>
    <property type="match status" value="1"/>
</dbReference>
<dbReference type="InterPro" id="IPR050103">
    <property type="entry name" value="Class-III_PLP-dep_AT"/>
</dbReference>
<dbReference type="InterPro" id="IPR004636">
    <property type="entry name" value="AcOrn/SuccOrn_fam"/>
</dbReference>
<dbReference type="InterPro" id="IPR049704">
    <property type="entry name" value="Aminotrans_3_PPA_site"/>
</dbReference>
<proteinExistence type="inferred from homology"/>
<dbReference type="Gene3D" id="3.90.1150.10">
    <property type="entry name" value="Aspartate Aminotransferase, domain 1"/>
    <property type="match status" value="1"/>
</dbReference>
<comment type="similarity">
    <text evidence="4 10">Belongs to the class-III pyridoxal-phosphate-dependent aminotransferase family.</text>
</comment>
<keyword evidence="12" id="KW-1185">Reference proteome</keyword>
<accession>A0AAJ5YUE1</accession>